<evidence type="ECO:0000256" key="1">
    <source>
        <dbReference type="SAM" id="Phobius"/>
    </source>
</evidence>
<organism evidence="2 3">
    <name type="scientific">Alkalihalophilus lindianensis</name>
    <dbReference type="NCBI Taxonomy" id="1630542"/>
    <lineage>
        <taxon>Bacteria</taxon>
        <taxon>Bacillati</taxon>
        <taxon>Bacillota</taxon>
        <taxon>Bacilli</taxon>
        <taxon>Bacillales</taxon>
        <taxon>Bacillaceae</taxon>
        <taxon>Alkalihalophilus</taxon>
    </lineage>
</organism>
<sequence>MLTEDTITLIENIMMIFILSQVAYATLVFILGFIMVDYYEWGVFRPAETWFQKLTNGIMKSLFGLGPYFYQRY</sequence>
<keyword evidence="1" id="KW-1133">Transmembrane helix</keyword>
<proteinExistence type="predicted"/>
<keyword evidence="1" id="KW-0472">Membrane</keyword>
<name>A0ABU3XCY6_9BACI</name>
<evidence type="ECO:0000313" key="2">
    <source>
        <dbReference type="EMBL" id="MDV2685752.1"/>
    </source>
</evidence>
<feature type="transmembrane region" description="Helical" evidence="1">
    <location>
        <begin position="12"/>
        <end position="36"/>
    </location>
</feature>
<keyword evidence="3" id="KW-1185">Reference proteome</keyword>
<dbReference type="Proteomes" id="UP001287282">
    <property type="component" value="Unassembled WGS sequence"/>
</dbReference>
<keyword evidence="1" id="KW-0812">Transmembrane</keyword>
<accession>A0ABU3XCY6</accession>
<dbReference type="EMBL" id="JAWJBA010000005">
    <property type="protein sequence ID" value="MDV2685752.1"/>
    <property type="molecule type" value="Genomic_DNA"/>
</dbReference>
<reference evidence="2 3" key="1">
    <citation type="submission" date="2023-10" db="EMBL/GenBank/DDBJ databases">
        <title>Screening of Alkalihalobacillus lindianensis BZ-TG-R113 and Its Alleviation of Salt Stress on Rapeseed Growth.</title>
        <authorList>
            <person name="Zhao B."/>
            <person name="Guo T."/>
        </authorList>
    </citation>
    <scope>NUCLEOTIDE SEQUENCE [LARGE SCALE GENOMIC DNA]</scope>
    <source>
        <strain evidence="2 3">BZ-TG-R113</strain>
    </source>
</reference>
<comment type="caution">
    <text evidence="2">The sequence shown here is derived from an EMBL/GenBank/DDBJ whole genome shotgun (WGS) entry which is preliminary data.</text>
</comment>
<evidence type="ECO:0000313" key="3">
    <source>
        <dbReference type="Proteomes" id="UP001287282"/>
    </source>
</evidence>
<dbReference type="RefSeq" id="WP_317122942.1">
    <property type="nucleotide sequence ID" value="NZ_JAWJBA010000005.1"/>
</dbReference>
<gene>
    <name evidence="2" type="ORF">RYX56_15405</name>
</gene>
<protein>
    <submittedName>
        <fullName evidence="2">Uncharacterized protein</fullName>
    </submittedName>
</protein>